<dbReference type="InterPro" id="IPR000668">
    <property type="entry name" value="Peptidase_C1A_C"/>
</dbReference>
<reference evidence="6" key="1">
    <citation type="submission" date="2013-12" db="EMBL/GenBank/DDBJ databases">
        <title>The Genome Sequence of Aphanomyces invadans NJM9701.</title>
        <authorList>
            <consortium name="The Broad Institute Genomics Platform"/>
            <person name="Russ C."/>
            <person name="Tyler B."/>
            <person name="van West P."/>
            <person name="Dieguez-Uribeondo J."/>
            <person name="Young S.K."/>
            <person name="Zeng Q."/>
            <person name="Gargeya S."/>
            <person name="Fitzgerald M."/>
            <person name="Abouelleil A."/>
            <person name="Alvarado L."/>
            <person name="Chapman S.B."/>
            <person name="Gainer-Dewar J."/>
            <person name="Goldberg J."/>
            <person name="Griggs A."/>
            <person name="Gujja S."/>
            <person name="Hansen M."/>
            <person name="Howarth C."/>
            <person name="Imamovic A."/>
            <person name="Ireland A."/>
            <person name="Larimer J."/>
            <person name="McCowan C."/>
            <person name="Murphy C."/>
            <person name="Pearson M."/>
            <person name="Poon T.W."/>
            <person name="Priest M."/>
            <person name="Roberts A."/>
            <person name="Saif S."/>
            <person name="Shea T."/>
            <person name="Sykes S."/>
            <person name="Wortman J."/>
            <person name="Nusbaum C."/>
            <person name="Birren B."/>
        </authorList>
    </citation>
    <scope>NUCLEOTIDE SEQUENCE [LARGE SCALE GENOMIC DNA]</scope>
    <source>
        <strain evidence="6">NJM9701</strain>
    </source>
</reference>
<dbReference type="InterPro" id="IPR013128">
    <property type="entry name" value="Peptidase_C1A"/>
</dbReference>
<proteinExistence type="inferred from homology"/>
<evidence type="ECO:0000259" key="5">
    <source>
        <dbReference type="SMART" id="SM00645"/>
    </source>
</evidence>
<dbReference type="PANTHER" id="PTHR12411">
    <property type="entry name" value="CYSTEINE PROTEASE FAMILY C1-RELATED"/>
    <property type="match status" value="1"/>
</dbReference>
<feature type="chain" id="PRO_5018604606" description="Peptidase C1A papain C-terminal domain-containing protein" evidence="4">
    <location>
        <begin position="19"/>
        <end position="414"/>
    </location>
</feature>
<dbReference type="AlphaFoldDB" id="A0A024TC65"/>
<dbReference type="OrthoDB" id="66160at2759"/>
<dbReference type="InterPro" id="IPR025660">
    <property type="entry name" value="Pept_his_AS"/>
</dbReference>
<dbReference type="PROSITE" id="PS00639">
    <property type="entry name" value="THIOL_PROTEASE_HIS"/>
    <property type="match status" value="1"/>
</dbReference>
<evidence type="ECO:0000256" key="2">
    <source>
        <dbReference type="ARBA" id="ARBA00023145"/>
    </source>
</evidence>
<evidence type="ECO:0000256" key="3">
    <source>
        <dbReference type="SAM" id="MobiDB-lite"/>
    </source>
</evidence>
<name>A0A024TC65_9STRA</name>
<gene>
    <name evidence="6" type="ORF">H310_13849</name>
</gene>
<dbReference type="InterPro" id="IPR038765">
    <property type="entry name" value="Papain-like_cys_pep_sf"/>
</dbReference>
<dbReference type="Gene3D" id="3.90.70.10">
    <property type="entry name" value="Cysteine proteinases"/>
    <property type="match status" value="1"/>
</dbReference>
<accession>A0A024TC65</accession>
<dbReference type="GO" id="GO:0008234">
    <property type="term" value="F:cysteine-type peptidase activity"/>
    <property type="evidence" value="ECO:0007669"/>
    <property type="project" value="InterPro"/>
</dbReference>
<dbReference type="VEuPathDB" id="FungiDB:H310_13849"/>
<feature type="signal peptide" evidence="4">
    <location>
        <begin position="1"/>
        <end position="18"/>
    </location>
</feature>
<sequence>MKLFVALVVASAAATKQSVTTLSSDERATLRAELAKWREDFGAKAAARGVLPRAAKHMNPLEAETDALQRFYDNKLAIEEARRNNPEATFDYNHPFALMTQAEFKAHVRGVMFKESRSAFRSVRSVQLNVSAPKAESVDWTTGDCVNPVRDQGQCGSCWAFSAVGAAEPAHCIVTGELLDLSEQQVTSCSTDAGSDGCNGGWPYAALTYASTTGLCLESDYPYTSGDSSMTGSCDSSSCTVQQLSIGETVRVSGEEALDTALNTQPVSVIVEAGNSVWMNYRSGIITQCPGAESDHAVVAVGYDDSSYKLRNSWSTSWGEDGYIRIKRGESGLGMCNVAEDVVFPQIGDGPTPTVSPSPTKPTTSPSPTSAQPDVCENCSGCYYPAGDMCLPDEYTKEDCDYYSDEFGAVWCGP</sequence>
<protein>
    <recommendedName>
        <fullName evidence="5">Peptidase C1A papain C-terminal domain-containing protein</fullName>
    </recommendedName>
</protein>
<dbReference type="GO" id="GO:0006508">
    <property type="term" value="P:proteolysis"/>
    <property type="evidence" value="ECO:0007669"/>
    <property type="project" value="InterPro"/>
</dbReference>
<dbReference type="CDD" id="cd02248">
    <property type="entry name" value="Peptidase_C1A"/>
    <property type="match status" value="1"/>
</dbReference>
<keyword evidence="2" id="KW-0865">Zymogen</keyword>
<dbReference type="RefSeq" id="XP_008879718.1">
    <property type="nucleotide sequence ID" value="XM_008881496.1"/>
</dbReference>
<dbReference type="GeneID" id="20090899"/>
<evidence type="ECO:0000313" key="6">
    <source>
        <dbReference type="EMBL" id="ETV91599.1"/>
    </source>
</evidence>
<evidence type="ECO:0000256" key="1">
    <source>
        <dbReference type="ARBA" id="ARBA00008455"/>
    </source>
</evidence>
<dbReference type="InterPro" id="IPR000169">
    <property type="entry name" value="Pept_cys_AS"/>
</dbReference>
<keyword evidence="4" id="KW-0732">Signal</keyword>
<comment type="similarity">
    <text evidence="1">Belongs to the peptidase C1 family.</text>
</comment>
<feature type="compositionally biased region" description="Low complexity" evidence="3">
    <location>
        <begin position="361"/>
        <end position="370"/>
    </location>
</feature>
<dbReference type="SMART" id="SM00645">
    <property type="entry name" value="Pept_C1"/>
    <property type="match status" value="1"/>
</dbReference>
<dbReference type="eggNOG" id="KOG1543">
    <property type="taxonomic scope" value="Eukaryota"/>
</dbReference>
<feature type="region of interest" description="Disordered" evidence="3">
    <location>
        <begin position="347"/>
        <end position="373"/>
    </location>
</feature>
<dbReference type="InterPro" id="IPR039417">
    <property type="entry name" value="Peptidase_C1A_papain-like"/>
</dbReference>
<dbReference type="Pfam" id="PF00112">
    <property type="entry name" value="Peptidase_C1"/>
    <property type="match status" value="1"/>
</dbReference>
<dbReference type="EMBL" id="KI914008">
    <property type="protein sequence ID" value="ETV91599.1"/>
    <property type="molecule type" value="Genomic_DNA"/>
</dbReference>
<dbReference type="PRINTS" id="PR00705">
    <property type="entry name" value="PAPAIN"/>
</dbReference>
<dbReference type="PROSITE" id="PS00139">
    <property type="entry name" value="THIOL_PROTEASE_CYS"/>
    <property type="match status" value="1"/>
</dbReference>
<organism evidence="6">
    <name type="scientific">Aphanomyces invadans</name>
    <dbReference type="NCBI Taxonomy" id="157072"/>
    <lineage>
        <taxon>Eukaryota</taxon>
        <taxon>Sar</taxon>
        <taxon>Stramenopiles</taxon>
        <taxon>Oomycota</taxon>
        <taxon>Saprolegniomycetes</taxon>
        <taxon>Saprolegniales</taxon>
        <taxon>Verrucalvaceae</taxon>
        <taxon>Aphanomyces</taxon>
    </lineage>
</organism>
<feature type="domain" description="Peptidase C1A papain C-terminal" evidence="5">
    <location>
        <begin position="134"/>
        <end position="346"/>
    </location>
</feature>
<dbReference type="STRING" id="157072.A0A024TC65"/>
<dbReference type="SUPFAM" id="SSF54001">
    <property type="entry name" value="Cysteine proteinases"/>
    <property type="match status" value="1"/>
</dbReference>
<evidence type="ECO:0000256" key="4">
    <source>
        <dbReference type="SAM" id="SignalP"/>
    </source>
</evidence>